<gene>
    <name evidence="1" type="ORF">HAX54_044664</name>
</gene>
<protein>
    <submittedName>
        <fullName evidence="1">Uncharacterized protein</fullName>
    </submittedName>
</protein>
<evidence type="ECO:0000313" key="1">
    <source>
        <dbReference type="EMBL" id="MCE3049344.1"/>
    </source>
</evidence>
<keyword evidence="2" id="KW-1185">Reference proteome</keyword>
<reference evidence="1 2" key="1">
    <citation type="journal article" date="2021" name="BMC Genomics">
        <title>Datura genome reveals duplications of psychoactive alkaloid biosynthetic genes and high mutation rate following tissue culture.</title>
        <authorList>
            <person name="Rajewski A."/>
            <person name="Carter-House D."/>
            <person name="Stajich J."/>
            <person name="Litt A."/>
        </authorList>
    </citation>
    <scope>NUCLEOTIDE SEQUENCE [LARGE SCALE GENOMIC DNA]</scope>
    <source>
        <strain evidence="1">AR-01</strain>
    </source>
</reference>
<name>A0ABS8WGM2_DATST</name>
<dbReference type="EMBL" id="JACEIK010006836">
    <property type="protein sequence ID" value="MCE3049344.1"/>
    <property type="molecule type" value="Genomic_DNA"/>
</dbReference>
<organism evidence="1 2">
    <name type="scientific">Datura stramonium</name>
    <name type="common">Jimsonweed</name>
    <name type="synonym">Common thornapple</name>
    <dbReference type="NCBI Taxonomy" id="4076"/>
    <lineage>
        <taxon>Eukaryota</taxon>
        <taxon>Viridiplantae</taxon>
        <taxon>Streptophyta</taxon>
        <taxon>Embryophyta</taxon>
        <taxon>Tracheophyta</taxon>
        <taxon>Spermatophyta</taxon>
        <taxon>Magnoliopsida</taxon>
        <taxon>eudicotyledons</taxon>
        <taxon>Gunneridae</taxon>
        <taxon>Pentapetalae</taxon>
        <taxon>asterids</taxon>
        <taxon>lamiids</taxon>
        <taxon>Solanales</taxon>
        <taxon>Solanaceae</taxon>
        <taxon>Solanoideae</taxon>
        <taxon>Datureae</taxon>
        <taxon>Datura</taxon>
    </lineage>
</organism>
<evidence type="ECO:0000313" key="2">
    <source>
        <dbReference type="Proteomes" id="UP000823775"/>
    </source>
</evidence>
<proteinExistence type="predicted"/>
<sequence>MKRGAMKICLSSRRKGRSSISSFRRAPVNVMENIKPISINIYEEMNMLSSPVVVVNYLYPLVIVKDQEKIDKVSSTCLMNKVAQACAKMEALKLKLYKDKEIKIKLAQVEEERMIFSNEASCLSLEVAELRREKVIYLEEIEVAARRESLLEESL</sequence>
<comment type="caution">
    <text evidence="1">The sequence shown here is derived from an EMBL/GenBank/DDBJ whole genome shotgun (WGS) entry which is preliminary data.</text>
</comment>
<dbReference type="Proteomes" id="UP000823775">
    <property type="component" value="Unassembled WGS sequence"/>
</dbReference>
<accession>A0ABS8WGM2</accession>